<dbReference type="RefSeq" id="WP_337589737.1">
    <property type="nucleotide sequence ID" value="NZ_LT158599.1"/>
</dbReference>
<comment type="catalytic activity">
    <reaction evidence="8">
        <text>chorismate + L-glutamine = anthranilate + pyruvate + L-glutamate + H(+)</text>
        <dbReference type="Rhea" id="RHEA:21732"/>
        <dbReference type="ChEBI" id="CHEBI:15361"/>
        <dbReference type="ChEBI" id="CHEBI:15378"/>
        <dbReference type="ChEBI" id="CHEBI:16567"/>
        <dbReference type="ChEBI" id="CHEBI:29748"/>
        <dbReference type="ChEBI" id="CHEBI:29985"/>
        <dbReference type="ChEBI" id="CHEBI:58359"/>
        <dbReference type="EC" id="4.1.3.27"/>
    </reaction>
</comment>
<keyword evidence="6" id="KW-0057">Aromatic amino acid biosynthesis</keyword>
<evidence type="ECO:0000256" key="4">
    <source>
        <dbReference type="ARBA" id="ARBA00022822"/>
    </source>
</evidence>
<dbReference type="PANTHER" id="PTHR43418">
    <property type="entry name" value="MULTIFUNCTIONAL TRYPTOPHAN BIOSYNTHESIS PROTEIN-RELATED"/>
    <property type="match status" value="1"/>
</dbReference>
<evidence type="ECO:0000256" key="3">
    <source>
        <dbReference type="ARBA" id="ARBA00022605"/>
    </source>
</evidence>
<dbReference type="Gene3D" id="3.40.50.880">
    <property type="match status" value="1"/>
</dbReference>
<dbReference type="GeneID" id="27137684"/>
<protein>
    <recommendedName>
        <fullName evidence="2">anthranilate synthase</fullName>
        <ecNumber evidence="2">4.1.3.27</ecNumber>
    </recommendedName>
</protein>
<evidence type="ECO:0000313" key="10">
    <source>
        <dbReference type="EMBL" id="CVK33147.1"/>
    </source>
</evidence>
<name>A0A0X3BM00_9EURY</name>
<keyword evidence="10" id="KW-0032">Aminotransferase</keyword>
<evidence type="ECO:0000256" key="1">
    <source>
        <dbReference type="ARBA" id="ARBA00004873"/>
    </source>
</evidence>
<dbReference type="EMBL" id="LT158599">
    <property type="protein sequence ID" value="CVK33147.1"/>
    <property type="molecule type" value="Genomic_DNA"/>
</dbReference>
<keyword evidence="4" id="KW-0822">Tryptophan biosynthesis</keyword>
<dbReference type="PRINTS" id="PR00096">
    <property type="entry name" value="GATASE"/>
</dbReference>
<dbReference type="FunFam" id="3.40.50.880:FF:000003">
    <property type="entry name" value="Anthranilate synthase component II"/>
    <property type="match status" value="1"/>
</dbReference>
<dbReference type="KEGG" id="mema:MMAB1_1934"/>
<dbReference type="InterPro" id="IPR006221">
    <property type="entry name" value="TrpG/PapA_dom"/>
</dbReference>
<evidence type="ECO:0000256" key="2">
    <source>
        <dbReference type="ARBA" id="ARBA00012266"/>
    </source>
</evidence>
<dbReference type="GO" id="GO:0005829">
    <property type="term" value="C:cytosol"/>
    <property type="evidence" value="ECO:0007669"/>
    <property type="project" value="TreeGrafter"/>
</dbReference>
<evidence type="ECO:0000256" key="8">
    <source>
        <dbReference type="ARBA" id="ARBA00047683"/>
    </source>
</evidence>
<dbReference type="CDD" id="cd01743">
    <property type="entry name" value="GATase1_Anthranilate_Synthase"/>
    <property type="match status" value="1"/>
</dbReference>
<dbReference type="GO" id="GO:0000162">
    <property type="term" value="P:L-tryptophan biosynthetic process"/>
    <property type="evidence" value="ECO:0007669"/>
    <property type="project" value="UniProtKB-KW"/>
</dbReference>
<dbReference type="GO" id="GO:0004049">
    <property type="term" value="F:anthranilate synthase activity"/>
    <property type="evidence" value="ECO:0007669"/>
    <property type="project" value="UniProtKB-EC"/>
</dbReference>
<organism evidence="10 11">
    <name type="scientific">Methanoculleus bourgensis</name>
    <dbReference type="NCBI Taxonomy" id="83986"/>
    <lineage>
        <taxon>Archaea</taxon>
        <taxon>Methanobacteriati</taxon>
        <taxon>Methanobacteriota</taxon>
        <taxon>Stenosarchaea group</taxon>
        <taxon>Methanomicrobia</taxon>
        <taxon>Methanomicrobiales</taxon>
        <taxon>Methanomicrobiaceae</taxon>
        <taxon>Methanoculleus</taxon>
    </lineage>
</organism>
<gene>
    <name evidence="10" type="primary">trpG</name>
    <name evidence="10" type="ORF">MMAB1_1934</name>
</gene>
<evidence type="ECO:0000313" key="11">
    <source>
        <dbReference type="Proteomes" id="UP000069850"/>
    </source>
</evidence>
<keyword evidence="7 10" id="KW-0456">Lyase</keyword>
<keyword evidence="3" id="KW-0028">Amino-acid biosynthesis</keyword>
<dbReference type="InterPro" id="IPR050472">
    <property type="entry name" value="Anth_synth/Amidotransfase"/>
</dbReference>
<evidence type="ECO:0000259" key="9">
    <source>
        <dbReference type="Pfam" id="PF00117"/>
    </source>
</evidence>
<keyword evidence="5" id="KW-0315">Glutamine amidotransferase</keyword>
<keyword evidence="10" id="KW-0808">Transferase</keyword>
<dbReference type="PRINTS" id="PR00097">
    <property type="entry name" value="ANTSNTHASEII"/>
</dbReference>
<dbReference type="Pfam" id="PF00117">
    <property type="entry name" value="GATase"/>
    <property type="match status" value="1"/>
</dbReference>
<sequence>MMRVLVVDGYGSFTNNLCQQIGMLGAEPVVVQGDTPPDQLRFAVFDRIVLSPGPGHPGDVALYQAILTTISRTVPTLGVCLGHQAIGLTFGAQITRAGRPMHGKQSVVRHDGAGVYAGVGNPLVATRYHSLVIDPATVPDCLEVTARSDDDGTIMGIRHREFPIHGMQFHPESILTPDGNRLMANFLSDMGDRA</sequence>
<dbReference type="NCBIfam" id="TIGR00566">
    <property type="entry name" value="trpG_papA"/>
    <property type="match status" value="1"/>
</dbReference>
<dbReference type="PRINTS" id="PR00099">
    <property type="entry name" value="CPSGATASE"/>
</dbReference>
<feature type="domain" description="Glutamine amidotransferase" evidence="9">
    <location>
        <begin position="5"/>
        <end position="188"/>
    </location>
</feature>
<accession>A0A0X3BM00</accession>
<dbReference type="InterPro" id="IPR017926">
    <property type="entry name" value="GATASE"/>
</dbReference>
<comment type="pathway">
    <text evidence="1">Amino-acid biosynthesis; L-tryptophan biosynthesis; L-tryptophan from chorismate: step 1/5.</text>
</comment>
<dbReference type="PANTHER" id="PTHR43418:SF4">
    <property type="entry name" value="MULTIFUNCTIONAL TRYPTOPHAN BIOSYNTHESIS PROTEIN"/>
    <property type="match status" value="1"/>
</dbReference>
<dbReference type="AlphaFoldDB" id="A0A0X3BM00"/>
<dbReference type="SUPFAM" id="SSF52317">
    <property type="entry name" value="Class I glutamine amidotransferase-like"/>
    <property type="match status" value="1"/>
</dbReference>
<reference evidence="10 11" key="1">
    <citation type="submission" date="2016-01" db="EMBL/GenBank/DDBJ databases">
        <authorList>
            <person name="Manzoor S."/>
        </authorList>
    </citation>
    <scope>NUCLEOTIDE SEQUENCE [LARGE SCALE GENOMIC DNA]</scope>
    <source>
        <strain evidence="10">Methanoculleus sp MAB1</strain>
    </source>
</reference>
<dbReference type="GO" id="GO:0008483">
    <property type="term" value="F:transaminase activity"/>
    <property type="evidence" value="ECO:0007669"/>
    <property type="project" value="UniProtKB-KW"/>
</dbReference>
<dbReference type="InterPro" id="IPR029062">
    <property type="entry name" value="Class_I_gatase-like"/>
</dbReference>
<dbReference type="PROSITE" id="PS51273">
    <property type="entry name" value="GATASE_TYPE_1"/>
    <property type="match status" value="1"/>
</dbReference>
<evidence type="ECO:0000256" key="7">
    <source>
        <dbReference type="ARBA" id="ARBA00023239"/>
    </source>
</evidence>
<dbReference type="EC" id="4.1.3.27" evidence="2"/>
<evidence type="ECO:0000256" key="6">
    <source>
        <dbReference type="ARBA" id="ARBA00023141"/>
    </source>
</evidence>
<proteinExistence type="predicted"/>
<evidence type="ECO:0000256" key="5">
    <source>
        <dbReference type="ARBA" id="ARBA00022962"/>
    </source>
</evidence>
<dbReference type="Proteomes" id="UP000069850">
    <property type="component" value="Chromosome 1"/>
</dbReference>